<dbReference type="Proteomes" id="UP000783742">
    <property type="component" value="Unassembled WGS sequence"/>
</dbReference>
<comment type="caution">
    <text evidence="1">The sequence shown here is derived from an EMBL/GenBank/DDBJ whole genome shotgun (WGS) entry which is preliminary data.</text>
</comment>
<name>A0ABS6FEE4_9FIRM</name>
<protein>
    <submittedName>
        <fullName evidence="1">Uncharacterized protein</fullName>
    </submittedName>
</protein>
<proteinExistence type="predicted"/>
<gene>
    <name evidence="1" type="ORF">KQI68_01690</name>
</gene>
<accession>A0ABS6FEE4</accession>
<organism evidence="1 2">
    <name type="scientific">Peptoniphilus ovalis</name>
    <dbReference type="NCBI Taxonomy" id="2841503"/>
    <lineage>
        <taxon>Bacteria</taxon>
        <taxon>Bacillati</taxon>
        <taxon>Bacillota</taxon>
        <taxon>Tissierellia</taxon>
        <taxon>Tissierellales</taxon>
        <taxon>Peptoniphilaceae</taxon>
        <taxon>Peptoniphilus</taxon>
    </lineage>
</organism>
<sequence>MEYVDEKNSKFEMVIHVNGKKYMNILIPSEITLDILNLIHYYSYPDTETPTEQYVDMLNKVIDKKVNLQLISYLTKLDINYLEDLKNGDLKSENSKKLGDLVTILSLINDFCDSQD</sequence>
<reference evidence="1 2" key="1">
    <citation type="submission" date="2021-06" db="EMBL/GenBank/DDBJ databases">
        <authorList>
            <person name="Sun Q."/>
            <person name="Li D."/>
        </authorList>
    </citation>
    <scope>NUCLEOTIDE SEQUENCE [LARGE SCALE GENOMIC DNA]</scope>
    <source>
        <strain evidence="1 2">MSJ-1</strain>
    </source>
</reference>
<dbReference type="RefSeq" id="WP_216548334.1">
    <property type="nucleotide sequence ID" value="NZ_JAHLQO010000001.1"/>
</dbReference>
<keyword evidence="2" id="KW-1185">Reference proteome</keyword>
<dbReference type="EMBL" id="JAHLQO010000001">
    <property type="protein sequence ID" value="MBU5668545.1"/>
    <property type="molecule type" value="Genomic_DNA"/>
</dbReference>
<evidence type="ECO:0000313" key="2">
    <source>
        <dbReference type="Proteomes" id="UP000783742"/>
    </source>
</evidence>
<evidence type="ECO:0000313" key="1">
    <source>
        <dbReference type="EMBL" id="MBU5668545.1"/>
    </source>
</evidence>